<comment type="caution">
    <text evidence="1">The sequence shown here is derived from an EMBL/GenBank/DDBJ whole genome shotgun (WGS) entry which is preliminary data.</text>
</comment>
<evidence type="ECO:0000313" key="2">
    <source>
        <dbReference type="Proteomes" id="UP000652176"/>
    </source>
</evidence>
<name>A0ABR9D2R9_9GAMM</name>
<sequence>MNLLHTDTAAGFTLISLSFQEWLAIEEPILFSFADARTENTVLTLKHASSLSAYSMLVVVVKVGDTLYKLTGKQRKEDWLSGNTPPPDYLIAQVIDLSEQDFSALNTEVQNRRMKRVAPNETVKLIYAGLGLEFTSDRLKDGFILEALNIALRGKPRSLQDKRFVWEKEEINAQKAIHLFSEELRLIDNLKPKSEIFVSGVLGGALLMLGINKDVKDFLSRLNDGRGETRNGLEDPVSGLLRAIDLHRISDPAIPAHTAADIYRKTIQAIVLWKEGADSAKYWRKKLLSGADPRPYIRELKSLKQVDECKDL</sequence>
<organism evidence="1 2">
    <name type="scientific">Methylomonas albis</name>
    <dbReference type="NCBI Taxonomy" id="1854563"/>
    <lineage>
        <taxon>Bacteria</taxon>
        <taxon>Pseudomonadati</taxon>
        <taxon>Pseudomonadota</taxon>
        <taxon>Gammaproteobacteria</taxon>
        <taxon>Methylococcales</taxon>
        <taxon>Methylococcaceae</taxon>
        <taxon>Methylomonas</taxon>
    </lineage>
</organism>
<dbReference type="Proteomes" id="UP000652176">
    <property type="component" value="Unassembled WGS sequence"/>
</dbReference>
<evidence type="ECO:0000313" key="1">
    <source>
        <dbReference type="EMBL" id="MBD9357410.1"/>
    </source>
</evidence>
<keyword evidence="2" id="KW-1185">Reference proteome</keyword>
<gene>
    <name evidence="1" type="ORF">IE877_16255</name>
</gene>
<proteinExistence type="predicted"/>
<dbReference type="EMBL" id="JACXSS010000001">
    <property type="protein sequence ID" value="MBD9357410.1"/>
    <property type="molecule type" value="Genomic_DNA"/>
</dbReference>
<accession>A0ABR9D2R9</accession>
<dbReference type="RefSeq" id="WP_192375691.1">
    <property type="nucleotide sequence ID" value="NZ_CAJHIV010000001.1"/>
</dbReference>
<protein>
    <submittedName>
        <fullName evidence="1">Uncharacterized protein</fullName>
    </submittedName>
</protein>
<reference evidence="1 2" key="1">
    <citation type="submission" date="2020-09" db="EMBL/GenBank/DDBJ databases">
        <title>Methylomonas albis sp. nov. and Methylomonas fluvii sp. nov.: Two cold-adapted methanotrophs from the River Elbe and an amended description of Methylovulum psychrotolerans strain Eb1.</title>
        <authorList>
            <person name="Bussmann I.K."/>
            <person name="Klings K.-W."/>
            <person name="Warnstedt J."/>
            <person name="Hoppert M."/>
            <person name="Saborowski A."/>
            <person name="Horn F."/>
            <person name="Liebner S."/>
        </authorList>
    </citation>
    <scope>NUCLEOTIDE SEQUENCE [LARGE SCALE GENOMIC DNA]</scope>
    <source>
        <strain evidence="1 2">EbA</strain>
    </source>
</reference>